<accession>A0AAN8J966</accession>
<sequence length="292" mass="33091">MESNQIPWENLVCFAADNAAVMLGSKKGVAAFITEMAPAVYIAGCSCHLIHLAVQKDQLLVDIFYYLEKSSKRKQALKANQEQEGLPQHKILKHVSTRWLSLEHCLDRLLEQWPALMKFYEAEVEGEKKETNRKRPASSEEKVQHGKYEKRRRVEQVQQKSTQRSTSVAEVKNTSSKADTSSKEFDLANFMFKQREVADKAKKHKEASRAAADKQEPSTVSTQSSSKASLILTKMTNKNTLLFTYFLMGILPTFNETNTFLQKDSPSSSCSVHTVQQDSDEICETPGYHRCC</sequence>
<name>A0AAN8J966_PATCE</name>
<feature type="region of interest" description="Disordered" evidence="1">
    <location>
        <begin position="125"/>
        <end position="178"/>
    </location>
</feature>
<evidence type="ECO:0000256" key="1">
    <source>
        <dbReference type="SAM" id="MobiDB-lite"/>
    </source>
</evidence>
<dbReference type="Proteomes" id="UP001347796">
    <property type="component" value="Unassembled WGS sequence"/>
</dbReference>
<feature type="compositionally biased region" description="Polar residues" evidence="1">
    <location>
        <begin position="156"/>
        <end position="178"/>
    </location>
</feature>
<dbReference type="PANTHER" id="PTHR37162:SF10">
    <property type="entry name" value="DUF4371 DOMAIN-CONTAINING PROTEIN"/>
    <property type="match status" value="1"/>
</dbReference>
<feature type="compositionally biased region" description="Basic and acidic residues" evidence="1">
    <location>
        <begin position="207"/>
        <end position="216"/>
    </location>
</feature>
<dbReference type="SUPFAM" id="SSF53098">
    <property type="entry name" value="Ribonuclease H-like"/>
    <property type="match status" value="1"/>
</dbReference>
<gene>
    <name evidence="2" type="ORF">SNE40_018164</name>
</gene>
<feature type="compositionally biased region" description="Basic and acidic residues" evidence="1">
    <location>
        <begin position="137"/>
        <end position="155"/>
    </location>
</feature>
<evidence type="ECO:0000313" key="2">
    <source>
        <dbReference type="EMBL" id="KAK6171726.1"/>
    </source>
</evidence>
<dbReference type="AlphaFoldDB" id="A0AAN8J966"/>
<reference evidence="2 3" key="1">
    <citation type="submission" date="2024-01" db="EMBL/GenBank/DDBJ databases">
        <title>The genome of the rayed Mediterranean limpet Patella caerulea (Linnaeus, 1758).</title>
        <authorList>
            <person name="Anh-Thu Weber A."/>
            <person name="Halstead-Nussloch G."/>
        </authorList>
    </citation>
    <scope>NUCLEOTIDE SEQUENCE [LARGE SCALE GENOMIC DNA]</scope>
    <source>
        <strain evidence="2">AATW-2023a</strain>
        <tissue evidence="2">Whole specimen</tissue>
    </source>
</reference>
<feature type="region of interest" description="Disordered" evidence="1">
    <location>
        <begin position="199"/>
        <end position="227"/>
    </location>
</feature>
<comment type="caution">
    <text evidence="2">The sequence shown here is derived from an EMBL/GenBank/DDBJ whole genome shotgun (WGS) entry which is preliminary data.</text>
</comment>
<feature type="compositionally biased region" description="Low complexity" evidence="1">
    <location>
        <begin position="218"/>
        <end position="227"/>
    </location>
</feature>
<dbReference type="InterPro" id="IPR012337">
    <property type="entry name" value="RNaseH-like_sf"/>
</dbReference>
<evidence type="ECO:0000313" key="3">
    <source>
        <dbReference type="Proteomes" id="UP001347796"/>
    </source>
</evidence>
<keyword evidence="3" id="KW-1185">Reference proteome</keyword>
<dbReference type="EMBL" id="JAZGQO010000013">
    <property type="protein sequence ID" value="KAK6171726.1"/>
    <property type="molecule type" value="Genomic_DNA"/>
</dbReference>
<proteinExistence type="predicted"/>
<dbReference type="PANTHER" id="PTHR37162">
    <property type="entry name" value="HAT FAMILY DIMERISATION DOMAINCONTAINING PROTEIN-RELATED"/>
    <property type="match status" value="1"/>
</dbReference>
<protein>
    <submittedName>
        <fullName evidence="2">Uncharacterized protein</fullName>
    </submittedName>
</protein>
<organism evidence="2 3">
    <name type="scientific">Patella caerulea</name>
    <name type="common">Rayed Mediterranean limpet</name>
    <dbReference type="NCBI Taxonomy" id="87958"/>
    <lineage>
        <taxon>Eukaryota</taxon>
        <taxon>Metazoa</taxon>
        <taxon>Spiralia</taxon>
        <taxon>Lophotrochozoa</taxon>
        <taxon>Mollusca</taxon>
        <taxon>Gastropoda</taxon>
        <taxon>Patellogastropoda</taxon>
        <taxon>Patelloidea</taxon>
        <taxon>Patellidae</taxon>
        <taxon>Patella</taxon>
    </lineage>
</organism>